<reference evidence="1 2" key="1">
    <citation type="journal article" date="2017" name="Mol. Biol. Evol.">
        <title>The 4-celled Tetrabaena socialis nuclear genome reveals the essential components for genetic control of cell number at the origin of multicellularity in the volvocine lineage.</title>
        <authorList>
            <person name="Featherston J."/>
            <person name="Arakaki Y."/>
            <person name="Hanschen E.R."/>
            <person name="Ferris P.J."/>
            <person name="Michod R.E."/>
            <person name="Olson B.J.S.C."/>
            <person name="Nozaki H."/>
            <person name="Durand P.M."/>
        </authorList>
    </citation>
    <scope>NUCLEOTIDE SEQUENCE [LARGE SCALE GENOMIC DNA]</scope>
    <source>
        <strain evidence="1 2">NIES-571</strain>
    </source>
</reference>
<protein>
    <submittedName>
        <fullName evidence="1">Uncharacterized protein</fullName>
    </submittedName>
</protein>
<dbReference type="SUPFAM" id="SSF48403">
    <property type="entry name" value="Ankyrin repeat"/>
    <property type="match status" value="1"/>
</dbReference>
<evidence type="ECO:0000313" key="1">
    <source>
        <dbReference type="EMBL" id="PNH06524.1"/>
    </source>
</evidence>
<dbReference type="InterPro" id="IPR036770">
    <property type="entry name" value="Ankyrin_rpt-contain_sf"/>
</dbReference>
<dbReference type="Gene3D" id="1.25.40.20">
    <property type="entry name" value="Ankyrin repeat-containing domain"/>
    <property type="match status" value="1"/>
</dbReference>
<comment type="caution">
    <text evidence="1">The sequence shown here is derived from an EMBL/GenBank/DDBJ whole genome shotgun (WGS) entry which is preliminary data.</text>
</comment>
<dbReference type="EMBL" id="PGGS01000231">
    <property type="protein sequence ID" value="PNH06524.1"/>
    <property type="molecule type" value="Genomic_DNA"/>
</dbReference>
<keyword evidence="2" id="KW-1185">Reference proteome</keyword>
<sequence>MGCKAVMEALLRAGADVGVKNNRGKTPLGLAKEKWGPDSEVVALLEGWGRS</sequence>
<evidence type="ECO:0000313" key="2">
    <source>
        <dbReference type="Proteomes" id="UP000236333"/>
    </source>
</evidence>
<name>A0A2J8A1Y8_9CHLO</name>
<dbReference type="OrthoDB" id="548600at2759"/>
<dbReference type="Proteomes" id="UP000236333">
    <property type="component" value="Unassembled WGS sequence"/>
</dbReference>
<accession>A0A2J8A1Y8</accession>
<proteinExistence type="predicted"/>
<dbReference type="AlphaFoldDB" id="A0A2J8A1Y8"/>
<organism evidence="1 2">
    <name type="scientific">Tetrabaena socialis</name>
    <dbReference type="NCBI Taxonomy" id="47790"/>
    <lineage>
        <taxon>Eukaryota</taxon>
        <taxon>Viridiplantae</taxon>
        <taxon>Chlorophyta</taxon>
        <taxon>core chlorophytes</taxon>
        <taxon>Chlorophyceae</taxon>
        <taxon>CS clade</taxon>
        <taxon>Chlamydomonadales</taxon>
        <taxon>Tetrabaenaceae</taxon>
        <taxon>Tetrabaena</taxon>
    </lineage>
</organism>
<gene>
    <name evidence="1" type="ORF">TSOC_007095</name>
</gene>